<keyword evidence="1" id="KW-0732">Signal</keyword>
<dbReference type="RefSeq" id="WP_290333069.1">
    <property type="nucleotide sequence ID" value="NZ_JAUFPU010000010.1"/>
</dbReference>
<dbReference type="SUPFAM" id="SSF56935">
    <property type="entry name" value="Porins"/>
    <property type="match status" value="1"/>
</dbReference>
<reference evidence="2" key="2">
    <citation type="submission" date="2023-06" db="EMBL/GenBank/DDBJ databases">
        <authorList>
            <person name="Lucena T."/>
            <person name="Sun Q."/>
        </authorList>
    </citation>
    <scope>NUCLEOTIDE SEQUENCE</scope>
    <source>
        <strain evidence="2">CECT 7703</strain>
    </source>
</reference>
<sequence length="405" mass="45153">MSPTLARTLACLTLLAPAYALEVEGLLDQRLVYSNSPQGWLEGGLSKQRHDARHDGLRLGQAMLLLRGELADNVSAQAVINLADDRAGAVDVSEAWLRWKPLPTGPWRHSAKVGAFFPAVSLEHDGLGWTTTRTLSASAINSWIGEELRTIGLEYTLARPGRFAGSPHDISLSLAAFKGNDPAGTLIAWRGWGVGDRITGLTEKLPLPDLPVYRDDGRIARQDSRVDNFRELDGRWGYHAGLQYGYGGRLELSAFHYDNRADPLVVNRGQYAWTTRFKQLALRWRPDQEWEILSQWLAGSTVMGRNAVNAAYRSAYVLAAHPLGSGKLAVRYDYFSSRERDRLPEDPNGEHGQALALAYSWPWRDGLSVMAEGLVLRSERPARQLLSTPSRQTERSLSLALRWRF</sequence>
<proteinExistence type="predicted"/>
<evidence type="ECO:0008006" key="4">
    <source>
        <dbReference type="Google" id="ProtNLM"/>
    </source>
</evidence>
<comment type="caution">
    <text evidence="2">The sequence shown here is derived from an EMBL/GenBank/DDBJ whole genome shotgun (WGS) entry which is preliminary data.</text>
</comment>
<evidence type="ECO:0000256" key="1">
    <source>
        <dbReference type="SAM" id="SignalP"/>
    </source>
</evidence>
<feature type="chain" id="PRO_5045251327" description="Porin" evidence="1">
    <location>
        <begin position="21"/>
        <end position="405"/>
    </location>
</feature>
<reference evidence="2" key="1">
    <citation type="journal article" date="2014" name="Int. J. Syst. Evol. Microbiol.">
        <title>Complete genome of a new Firmicutes species belonging to the dominant human colonic microbiota ('Ruminococcus bicirculans') reveals two chromosomes and a selective capacity to utilize plant glucans.</title>
        <authorList>
            <consortium name="NISC Comparative Sequencing Program"/>
            <person name="Wegmann U."/>
            <person name="Louis P."/>
            <person name="Goesmann A."/>
            <person name="Henrissat B."/>
            <person name="Duncan S.H."/>
            <person name="Flint H.J."/>
        </authorList>
    </citation>
    <scope>NUCLEOTIDE SEQUENCE</scope>
    <source>
        <strain evidence="2">CECT 7703</strain>
    </source>
</reference>
<gene>
    <name evidence="2" type="ORF">QWZ03_12780</name>
</gene>
<feature type="signal peptide" evidence="1">
    <location>
        <begin position="1"/>
        <end position="20"/>
    </location>
</feature>
<evidence type="ECO:0000313" key="2">
    <source>
        <dbReference type="EMBL" id="MDN3577647.1"/>
    </source>
</evidence>
<organism evidence="2 3">
    <name type="scientific">Chitinimonas viridis</name>
    <dbReference type="NCBI Taxonomy" id="664880"/>
    <lineage>
        <taxon>Bacteria</taxon>
        <taxon>Pseudomonadati</taxon>
        <taxon>Pseudomonadota</taxon>
        <taxon>Betaproteobacteria</taxon>
        <taxon>Neisseriales</taxon>
        <taxon>Chitinibacteraceae</taxon>
        <taxon>Chitinimonas</taxon>
    </lineage>
</organism>
<dbReference type="EMBL" id="JAUFPU010000010">
    <property type="protein sequence ID" value="MDN3577647.1"/>
    <property type="molecule type" value="Genomic_DNA"/>
</dbReference>
<keyword evidence="3" id="KW-1185">Reference proteome</keyword>
<dbReference type="Proteomes" id="UP001180081">
    <property type="component" value="Unassembled WGS sequence"/>
</dbReference>
<accession>A0ABT8B7A5</accession>
<name>A0ABT8B7A5_9NEIS</name>
<protein>
    <recommendedName>
        <fullName evidence="4">Porin</fullName>
    </recommendedName>
</protein>
<evidence type="ECO:0000313" key="3">
    <source>
        <dbReference type="Proteomes" id="UP001180081"/>
    </source>
</evidence>